<name>A0A6C0I5P8_9ZZZZ</name>
<evidence type="ECO:0000313" key="2">
    <source>
        <dbReference type="EMBL" id="QHT87463.1"/>
    </source>
</evidence>
<feature type="compositionally biased region" description="Polar residues" evidence="1">
    <location>
        <begin position="36"/>
        <end position="46"/>
    </location>
</feature>
<accession>A0A6C0I5P8</accession>
<protein>
    <submittedName>
        <fullName evidence="2">Uncharacterized protein</fullName>
    </submittedName>
</protein>
<dbReference type="AlphaFoldDB" id="A0A6C0I5P8"/>
<evidence type="ECO:0000256" key="1">
    <source>
        <dbReference type="SAM" id="MobiDB-lite"/>
    </source>
</evidence>
<sequence>MILHELDKLFNNSRYEFDQTYVGGGNDDSKTRGSRPVSSGKGTRKN</sequence>
<proteinExistence type="predicted"/>
<feature type="region of interest" description="Disordered" evidence="1">
    <location>
        <begin position="20"/>
        <end position="46"/>
    </location>
</feature>
<dbReference type="EMBL" id="MN740089">
    <property type="protein sequence ID" value="QHT87463.1"/>
    <property type="molecule type" value="Genomic_DNA"/>
</dbReference>
<organism evidence="2">
    <name type="scientific">viral metagenome</name>
    <dbReference type="NCBI Taxonomy" id="1070528"/>
    <lineage>
        <taxon>unclassified sequences</taxon>
        <taxon>metagenomes</taxon>
        <taxon>organismal metagenomes</taxon>
    </lineage>
</organism>
<reference evidence="2" key="1">
    <citation type="journal article" date="2020" name="Nature">
        <title>Giant virus diversity and host interactions through global metagenomics.</title>
        <authorList>
            <person name="Schulz F."/>
            <person name="Roux S."/>
            <person name="Paez-Espino D."/>
            <person name="Jungbluth S."/>
            <person name="Walsh D.A."/>
            <person name="Denef V.J."/>
            <person name="McMahon K.D."/>
            <person name="Konstantinidis K.T."/>
            <person name="Eloe-Fadrosh E.A."/>
            <person name="Kyrpides N.C."/>
            <person name="Woyke T."/>
        </authorList>
    </citation>
    <scope>NUCLEOTIDE SEQUENCE</scope>
    <source>
        <strain evidence="2">GVMAG-M-3300023184-190</strain>
    </source>
</reference>